<dbReference type="Proteomes" id="UP001497516">
    <property type="component" value="Chromosome 3"/>
</dbReference>
<evidence type="ECO:0008006" key="6">
    <source>
        <dbReference type="Google" id="ProtNLM"/>
    </source>
</evidence>
<evidence type="ECO:0000259" key="3">
    <source>
        <dbReference type="Pfam" id="PF11961"/>
    </source>
</evidence>
<dbReference type="PANTHER" id="PTHR31730">
    <property type="entry name" value="OS01G0873900 PROTEIN"/>
    <property type="match status" value="1"/>
</dbReference>
<feature type="region of interest" description="Disordered" evidence="1">
    <location>
        <begin position="531"/>
        <end position="586"/>
    </location>
</feature>
<keyword evidence="5" id="KW-1185">Reference proteome</keyword>
<dbReference type="InterPro" id="IPR007700">
    <property type="entry name" value="DUF668"/>
</dbReference>
<dbReference type="InterPro" id="IPR045021">
    <property type="entry name" value="PSI1/2/3"/>
</dbReference>
<dbReference type="Pfam" id="PF05003">
    <property type="entry name" value="DUF668"/>
    <property type="match status" value="1"/>
</dbReference>
<accession>A0AAV2DUU1</accession>
<dbReference type="GO" id="GO:0045927">
    <property type="term" value="P:positive regulation of growth"/>
    <property type="evidence" value="ECO:0007669"/>
    <property type="project" value="InterPro"/>
</dbReference>
<dbReference type="AlphaFoldDB" id="A0AAV2DUU1"/>
<dbReference type="PANTHER" id="PTHR31730:SF2">
    <property type="entry name" value="PROTEIN PSK SIMULATOR 3"/>
    <property type="match status" value="1"/>
</dbReference>
<name>A0AAV2DUU1_9ROSI</name>
<feature type="domain" description="DUF668" evidence="2">
    <location>
        <begin position="381"/>
        <end position="466"/>
    </location>
</feature>
<dbReference type="EMBL" id="OZ034816">
    <property type="protein sequence ID" value="CAL1377406.1"/>
    <property type="molecule type" value="Genomic_DNA"/>
</dbReference>
<dbReference type="Pfam" id="PF11961">
    <property type="entry name" value="DUF3475"/>
    <property type="match status" value="1"/>
</dbReference>
<dbReference type="InterPro" id="IPR021864">
    <property type="entry name" value="DUF3475"/>
</dbReference>
<feature type="region of interest" description="Disordered" evidence="1">
    <location>
        <begin position="1"/>
        <end position="112"/>
    </location>
</feature>
<evidence type="ECO:0000313" key="4">
    <source>
        <dbReference type="EMBL" id="CAL1377406.1"/>
    </source>
</evidence>
<feature type="domain" description="DUF3475" evidence="3">
    <location>
        <begin position="162"/>
        <end position="217"/>
    </location>
</feature>
<feature type="compositionally biased region" description="Basic and acidic residues" evidence="1">
    <location>
        <begin position="46"/>
        <end position="55"/>
    </location>
</feature>
<reference evidence="4 5" key="1">
    <citation type="submission" date="2024-04" db="EMBL/GenBank/DDBJ databases">
        <authorList>
            <person name="Fracassetti M."/>
        </authorList>
    </citation>
    <scope>NUCLEOTIDE SEQUENCE [LARGE SCALE GENOMIC DNA]</scope>
</reference>
<evidence type="ECO:0000313" key="5">
    <source>
        <dbReference type="Proteomes" id="UP001497516"/>
    </source>
</evidence>
<protein>
    <recommendedName>
        <fullName evidence="6">DUF668 domain-containing protein</fullName>
    </recommendedName>
</protein>
<sequence length="632" mass="70166">MGGRSSKNGKAPRVLNSNGHLPQNGRHRYNSNDQRIRAGGDSGAGELDHGSKSKQNELGGKPQRSEELQKQSFPYSSPANNSTDEFYDGIPLYSSSRSKSTRSRQGAVSKVSEVSSRLGRVGSVGLGKAVEVLDTLGSSMTNLNPKGGFAFAATTKGNELEILAFEVANTIVKGFNLMQSLSKRNIKRLKELLPSEGVQNLVSVNTDELLRIFAADKRDELKVFSCEVFRFGNRCKDPQWHNLDRYFEKISKEFAPQRQLQDEAESVMEVLMILVQNTAELYQELQLLDKLDQEYQRKLSEDDKPGKGQKGDGTAILRAELKSQKKEVRNLKKKSLWSRSLEEVTGKLVDVVRFLLMEIDDTFGREDSSALVEASASCHQRLGPVGLSLHYANVVLQIDDIVAQPSNLLPTARHGLYQSLPPNIKSALRSRLQSFEVKEEISIIGIKDEMEKTLAWLVPMSTNTAKDHHGFGWVGEWANSASEGSRRSVSGNNDFIRIESLHHADKEKTETYILELLLWLHHLVSKSKKASSARVDASKSPPLPPPQEKPDAAESGSPPQIIIEEQRTTESTDEEEGKDDGGSLETSKSEDFTITLLTTKTKLENNVGGDVQSEVNSILCVFICTYKITFWT</sequence>
<evidence type="ECO:0000259" key="2">
    <source>
        <dbReference type="Pfam" id="PF05003"/>
    </source>
</evidence>
<evidence type="ECO:0000256" key="1">
    <source>
        <dbReference type="SAM" id="MobiDB-lite"/>
    </source>
</evidence>
<feature type="compositionally biased region" description="Polar residues" evidence="1">
    <location>
        <begin position="70"/>
        <end position="84"/>
    </location>
</feature>
<gene>
    <name evidence="4" type="ORF">LTRI10_LOCUS19061</name>
</gene>
<proteinExistence type="predicted"/>
<organism evidence="4 5">
    <name type="scientific">Linum trigynum</name>
    <dbReference type="NCBI Taxonomy" id="586398"/>
    <lineage>
        <taxon>Eukaryota</taxon>
        <taxon>Viridiplantae</taxon>
        <taxon>Streptophyta</taxon>
        <taxon>Embryophyta</taxon>
        <taxon>Tracheophyta</taxon>
        <taxon>Spermatophyta</taxon>
        <taxon>Magnoliopsida</taxon>
        <taxon>eudicotyledons</taxon>
        <taxon>Gunneridae</taxon>
        <taxon>Pentapetalae</taxon>
        <taxon>rosids</taxon>
        <taxon>fabids</taxon>
        <taxon>Malpighiales</taxon>
        <taxon>Linaceae</taxon>
        <taxon>Linum</taxon>
    </lineage>
</organism>